<dbReference type="GO" id="GO:0016758">
    <property type="term" value="F:hexosyltransferase activity"/>
    <property type="evidence" value="ECO:0007669"/>
    <property type="project" value="UniProtKB-ARBA"/>
</dbReference>
<dbReference type="Proteomes" id="UP000269721">
    <property type="component" value="Unassembled WGS sequence"/>
</dbReference>
<evidence type="ECO:0000313" key="9">
    <source>
        <dbReference type="Proteomes" id="UP000269721"/>
    </source>
</evidence>
<dbReference type="PANTHER" id="PTHR12042">
    <property type="entry name" value="LACTOSYLCERAMIDE 4-ALPHA-GALACTOSYLTRANSFERASE ALPHA- 1,4-GALACTOSYLTRANSFERASE"/>
    <property type="match status" value="1"/>
</dbReference>
<evidence type="ECO:0000313" key="8">
    <source>
        <dbReference type="EMBL" id="RKO90824.1"/>
    </source>
</evidence>
<evidence type="ECO:0000256" key="1">
    <source>
        <dbReference type="ARBA" id="ARBA00004323"/>
    </source>
</evidence>
<dbReference type="GO" id="GO:0000139">
    <property type="term" value="C:Golgi membrane"/>
    <property type="evidence" value="ECO:0007669"/>
    <property type="project" value="UniProtKB-SubCell"/>
</dbReference>
<proteinExistence type="inferred from homology"/>
<keyword evidence="5" id="KW-0333">Golgi apparatus</keyword>
<sequence length="434" mass="47986">MSQSDTSLPDARAHSQLTLRMCGFLHTNRLVTILFTLTAVISLSLYNLGLGNATSRSHAHPADYYGPRTSFRDSNEIVQRYPAIDIAADKLAALQQGCSEFLLANTTQKPATGVAPAYTSPITLPEVPKNLFFLHIFPTLEHPRYLCAIEAAAQVNPNHRITILAENASSFELSITSLRAALPRSVSARIQTRQLDIASYLEGTPLEPWYANGVYKNYRADWHKINFGDALRLAVLWNEGGTYLDLDIISINPVDPLSRMMSFQLEGEGLNGAALVFPPKDPFLWNLMDEYVRGYDGNHWGIQGPYLLDRTVKSICPTLASTAFKSPAVAEQQAPVPTKDPAQCTGLTILSTSAFYPISYHTADTFFAPYIGECSLLGRLRTDSYGLHWWNALFKKDPLDYDSIMGRVMRSQCLATVDTLGLERLGFKVGTSPA</sequence>
<keyword evidence="6" id="KW-0472">Membrane</keyword>
<organism evidence="8 9">
    <name type="scientific">Blyttiomyces helicus</name>
    <dbReference type="NCBI Taxonomy" id="388810"/>
    <lineage>
        <taxon>Eukaryota</taxon>
        <taxon>Fungi</taxon>
        <taxon>Fungi incertae sedis</taxon>
        <taxon>Chytridiomycota</taxon>
        <taxon>Chytridiomycota incertae sedis</taxon>
        <taxon>Chytridiomycetes</taxon>
        <taxon>Chytridiomycetes incertae sedis</taxon>
        <taxon>Blyttiomyces</taxon>
    </lineage>
</organism>
<dbReference type="EMBL" id="KZ995363">
    <property type="protein sequence ID" value="RKO90824.1"/>
    <property type="molecule type" value="Genomic_DNA"/>
</dbReference>
<dbReference type="Pfam" id="PF04488">
    <property type="entry name" value="Gly_transf_sug"/>
    <property type="match status" value="1"/>
</dbReference>
<dbReference type="InterPro" id="IPR007577">
    <property type="entry name" value="GlycoTrfase_DXD_sugar-bd_CS"/>
</dbReference>
<accession>A0A4P9WE18</accession>
<evidence type="ECO:0000256" key="5">
    <source>
        <dbReference type="ARBA" id="ARBA00023034"/>
    </source>
</evidence>
<keyword evidence="4 8" id="KW-0808">Transferase</keyword>
<dbReference type="AlphaFoldDB" id="A0A4P9WE18"/>
<comment type="similarity">
    <text evidence="2">Belongs to the glycosyltransferase 32 family.</text>
</comment>
<evidence type="ECO:0000256" key="4">
    <source>
        <dbReference type="ARBA" id="ARBA00022679"/>
    </source>
</evidence>
<dbReference type="GO" id="GO:0006688">
    <property type="term" value="P:glycosphingolipid biosynthetic process"/>
    <property type="evidence" value="ECO:0007669"/>
    <property type="project" value="TreeGrafter"/>
</dbReference>
<keyword evidence="3" id="KW-0328">Glycosyltransferase</keyword>
<dbReference type="Gene3D" id="3.90.550.20">
    <property type="match status" value="1"/>
</dbReference>
<dbReference type="InterPro" id="IPR051981">
    <property type="entry name" value="Glycosyltransf_32"/>
</dbReference>
<protein>
    <submittedName>
        <fullName evidence="8">Nucleotide-diphospho-sugar transferase</fullName>
    </submittedName>
</protein>
<evidence type="ECO:0000259" key="7">
    <source>
        <dbReference type="Pfam" id="PF04572"/>
    </source>
</evidence>
<dbReference type="Pfam" id="PF04572">
    <property type="entry name" value="Gb3_synth"/>
    <property type="match status" value="1"/>
</dbReference>
<reference evidence="9" key="1">
    <citation type="journal article" date="2018" name="Nat. Microbiol.">
        <title>Leveraging single-cell genomics to expand the fungal tree of life.</title>
        <authorList>
            <person name="Ahrendt S.R."/>
            <person name="Quandt C.A."/>
            <person name="Ciobanu D."/>
            <person name="Clum A."/>
            <person name="Salamov A."/>
            <person name="Andreopoulos B."/>
            <person name="Cheng J.F."/>
            <person name="Woyke T."/>
            <person name="Pelin A."/>
            <person name="Henrissat B."/>
            <person name="Reynolds N.K."/>
            <person name="Benny G.L."/>
            <person name="Smith M.E."/>
            <person name="James T.Y."/>
            <person name="Grigoriev I.V."/>
        </authorList>
    </citation>
    <scope>NUCLEOTIDE SEQUENCE [LARGE SCALE GENOMIC DNA]</scope>
</reference>
<dbReference type="InterPro" id="IPR007652">
    <property type="entry name" value="A1-4-GlycosylTfrase_dom"/>
</dbReference>
<evidence type="ECO:0000256" key="3">
    <source>
        <dbReference type="ARBA" id="ARBA00022676"/>
    </source>
</evidence>
<feature type="domain" description="Alpha 1,4-glycosyltransferase" evidence="7">
    <location>
        <begin position="277"/>
        <end position="419"/>
    </location>
</feature>
<gene>
    <name evidence="8" type="ORF">BDK51DRAFT_28560</name>
</gene>
<keyword evidence="9" id="KW-1185">Reference proteome</keyword>
<evidence type="ECO:0000256" key="6">
    <source>
        <dbReference type="ARBA" id="ARBA00023136"/>
    </source>
</evidence>
<dbReference type="OrthoDB" id="409543at2759"/>
<dbReference type="InterPro" id="IPR029044">
    <property type="entry name" value="Nucleotide-diphossugar_trans"/>
</dbReference>
<comment type="subcellular location">
    <subcellularLocation>
        <location evidence="1">Golgi apparatus membrane</location>
        <topology evidence="1">Single-pass type II membrane protein</topology>
    </subcellularLocation>
</comment>
<dbReference type="PANTHER" id="PTHR12042:SF21">
    <property type="entry name" value="ALPHA1,4-GALACTOSYLTRANSFERASE 1-RELATED"/>
    <property type="match status" value="1"/>
</dbReference>
<name>A0A4P9WE18_9FUNG</name>
<evidence type="ECO:0000256" key="2">
    <source>
        <dbReference type="ARBA" id="ARBA00009003"/>
    </source>
</evidence>
<dbReference type="SUPFAM" id="SSF53448">
    <property type="entry name" value="Nucleotide-diphospho-sugar transferases"/>
    <property type="match status" value="1"/>
</dbReference>